<feature type="domain" description="4'-phosphopantetheinyl transferase N-terminal" evidence="3">
    <location>
        <begin position="28"/>
        <end position="94"/>
    </location>
</feature>
<proteinExistence type="predicted"/>
<evidence type="ECO:0000313" key="5">
    <source>
        <dbReference type="Proteomes" id="UP000660675"/>
    </source>
</evidence>
<dbReference type="PANTHER" id="PTHR38096:SF1">
    <property type="entry name" value="ENTEROBACTIN SYNTHASE COMPONENT D"/>
    <property type="match status" value="1"/>
</dbReference>
<keyword evidence="5" id="KW-1185">Reference proteome</keyword>
<dbReference type="Pfam" id="PF17837">
    <property type="entry name" value="4PPT_N"/>
    <property type="match status" value="1"/>
</dbReference>
<protein>
    <submittedName>
        <fullName evidence="4">4'-phosphopantetheinyl transferase</fullName>
    </submittedName>
</protein>
<name>A0ABQ2W3I9_9ACTN</name>
<organism evidence="4 5">
    <name type="scientific">Streptomyces gelaticus</name>
    <dbReference type="NCBI Taxonomy" id="285446"/>
    <lineage>
        <taxon>Bacteria</taxon>
        <taxon>Bacillati</taxon>
        <taxon>Actinomycetota</taxon>
        <taxon>Actinomycetes</taxon>
        <taxon>Kitasatosporales</taxon>
        <taxon>Streptomycetaceae</taxon>
        <taxon>Streptomyces</taxon>
    </lineage>
</organism>
<dbReference type="InterPro" id="IPR003542">
    <property type="entry name" value="Enbac_synth_compD-like"/>
</dbReference>
<evidence type="ECO:0000313" key="4">
    <source>
        <dbReference type="EMBL" id="GGV87170.1"/>
    </source>
</evidence>
<keyword evidence="1 4" id="KW-0808">Transferase</keyword>
<dbReference type="PANTHER" id="PTHR38096">
    <property type="entry name" value="ENTEROBACTIN SYNTHASE COMPONENT D"/>
    <property type="match status" value="1"/>
</dbReference>
<dbReference type="EMBL" id="BMTF01000011">
    <property type="protein sequence ID" value="GGV87170.1"/>
    <property type="molecule type" value="Genomic_DNA"/>
</dbReference>
<feature type="domain" description="4'-phosphopantetheinyl transferase" evidence="2">
    <location>
        <begin position="102"/>
        <end position="187"/>
    </location>
</feature>
<dbReference type="InterPro" id="IPR008278">
    <property type="entry name" value="4-PPantetheinyl_Trfase_dom"/>
</dbReference>
<dbReference type="Pfam" id="PF01648">
    <property type="entry name" value="ACPS"/>
    <property type="match status" value="1"/>
</dbReference>
<dbReference type="InterPro" id="IPR041354">
    <property type="entry name" value="4PPT_N"/>
</dbReference>
<dbReference type="Proteomes" id="UP000660675">
    <property type="component" value="Unassembled WGS sequence"/>
</dbReference>
<comment type="caution">
    <text evidence="4">The sequence shown here is derived from an EMBL/GenBank/DDBJ whole genome shotgun (WGS) entry which is preliminary data.</text>
</comment>
<dbReference type="SUPFAM" id="SSF56214">
    <property type="entry name" value="4'-phosphopantetheinyl transferase"/>
    <property type="match status" value="1"/>
</dbReference>
<accession>A0ABQ2W3I9</accession>
<dbReference type="RefSeq" id="WP_189544785.1">
    <property type="nucleotide sequence ID" value="NZ_BMTF01000011.1"/>
</dbReference>
<dbReference type="GO" id="GO:0016740">
    <property type="term" value="F:transferase activity"/>
    <property type="evidence" value="ECO:0007669"/>
    <property type="project" value="UniProtKB-KW"/>
</dbReference>
<sequence length="232" mass="25252">MIEKILPSRVAVAEAFSDLPDAVLLPGEQELTSGFVEKRRREFATTRHCARRALGSLGIAPGPILKGERGAPLWPENTVGSLTHCTGYRAAAVAHRQAALTIGIDAEENAPLPGDVHNSIALATEQRRERELRLEHPRIHWDRLLFSAKEAVYKAWFPLTRRWLGFEEADIELRLDGSFTAQLLAPDLQPAPGAGIPEIPAAFHGRWLAGEGLLLTAIVIEGTPDVRGLSGG</sequence>
<evidence type="ECO:0000259" key="3">
    <source>
        <dbReference type="Pfam" id="PF17837"/>
    </source>
</evidence>
<gene>
    <name evidence="4" type="ORF">GCM10015535_36340</name>
</gene>
<dbReference type="InterPro" id="IPR037143">
    <property type="entry name" value="4-PPantetheinyl_Trfase_dom_sf"/>
</dbReference>
<evidence type="ECO:0000259" key="2">
    <source>
        <dbReference type="Pfam" id="PF01648"/>
    </source>
</evidence>
<evidence type="ECO:0000256" key="1">
    <source>
        <dbReference type="ARBA" id="ARBA00022679"/>
    </source>
</evidence>
<dbReference type="Gene3D" id="3.90.470.20">
    <property type="entry name" value="4'-phosphopantetheinyl transferase domain"/>
    <property type="match status" value="1"/>
</dbReference>
<dbReference type="PRINTS" id="PR01399">
    <property type="entry name" value="ENTSNTHTASED"/>
</dbReference>
<reference evidence="5" key="1">
    <citation type="journal article" date="2019" name="Int. J. Syst. Evol. Microbiol.">
        <title>The Global Catalogue of Microorganisms (GCM) 10K type strain sequencing project: providing services to taxonomists for standard genome sequencing and annotation.</title>
        <authorList>
            <consortium name="The Broad Institute Genomics Platform"/>
            <consortium name="The Broad Institute Genome Sequencing Center for Infectious Disease"/>
            <person name="Wu L."/>
            <person name="Ma J."/>
        </authorList>
    </citation>
    <scope>NUCLEOTIDE SEQUENCE [LARGE SCALE GENOMIC DNA]</scope>
    <source>
        <strain evidence="5">JCM 4376</strain>
    </source>
</reference>